<evidence type="ECO:0000256" key="2">
    <source>
        <dbReference type="ARBA" id="ARBA00022741"/>
    </source>
</evidence>
<dbReference type="GO" id="GO:0005525">
    <property type="term" value="F:GTP binding"/>
    <property type="evidence" value="ECO:0007669"/>
    <property type="project" value="UniProtKB-KW"/>
</dbReference>
<reference evidence="6" key="1">
    <citation type="submission" date="2021-03" db="EMBL/GenBank/DDBJ databases">
        <authorList>
            <person name="Bekaert M."/>
        </authorList>
    </citation>
    <scope>NUCLEOTIDE SEQUENCE</scope>
</reference>
<dbReference type="InterPro" id="IPR027417">
    <property type="entry name" value="P-loop_NTPase"/>
</dbReference>
<keyword evidence="3" id="KW-0342">GTP-binding</keyword>
<evidence type="ECO:0000313" key="7">
    <source>
        <dbReference type="Proteomes" id="UP000683360"/>
    </source>
</evidence>
<evidence type="ECO:0000313" key="6">
    <source>
        <dbReference type="EMBL" id="CAG2256952.1"/>
    </source>
</evidence>
<feature type="compositionally biased region" description="Basic and acidic residues" evidence="4">
    <location>
        <begin position="128"/>
        <end position="146"/>
    </location>
</feature>
<dbReference type="EMBL" id="CAJPWZ010003318">
    <property type="protein sequence ID" value="CAG2256952.1"/>
    <property type="molecule type" value="Genomic_DNA"/>
</dbReference>
<accession>A0A8S3VJP4</accession>
<keyword evidence="2" id="KW-0547">Nucleotide-binding</keyword>
<evidence type="ECO:0000256" key="3">
    <source>
        <dbReference type="ARBA" id="ARBA00023134"/>
    </source>
</evidence>
<dbReference type="Pfam" id="PF04548">
    <property type="entry name" value="AIG1"/>
    <property type="match status" value="1"/>
</dbReference>
<name>A0A8S3VJP4_MYTED</name>
<dbReference type="Gene3D" id="3.40.50.300">
    <property type="entry name" value="P-loop containing nucleotide triphosphate hydrolases"/>
    <property type="match status" value="1"/>
</dbReference>
<feature type="compositionally biased region" description="Basic and acidic residues" evidence="4">
    <location>
        <begin position="88"/>
        <end position="105"/>
    </location>
</feature>
<feature type="region of interest" description="Disordered" evidence="4">
    <location>
        <begin position="128"/>
        <end position="152"/>
    </location>
</feature>
<protein>
    <recommendedName>
        <fullName evidence="5">AIG1-type G domain-containing protein</fullName>
    </recommendedName>
</protein>
<evidence type="ECO:0000256" key="4">
    <source>
        <dbReference type="SAM" id="MobiDB-lite"/>
    </source>
</evidence>
<comment type="similarity">
    <text evidence="1">Belongs to the TRAFAC class TrmE-Era-EngA-EngB-Septin-like GTPase superfamily. AIG1/Toc34/Toc159-like paraseptin GTPase family. IAN subfamily.</text>
</comment>
<feature type="domain" description="AIG1-type G" evidence="5">
    <location>
        <begin position="10"/>
        <end position="77"/>
    </location>
</feature>
<proteinExistence type="inferred from homology"/>
<gene>
    <name evidence="6" type="ORF">MEDL_68242</name>
</gene>
<keyword evidence="7" id="KW-1185">Reference proteome</keyword>
<feature type="region of interest" description="Disordered" evidence="4">
    <location>
        <begin position="86"/>
        <end position="105"/>
    </location>
</feature>
<organism evidence="6 7">
    <name type="scientific">Mytilus edulis</name>
    <name type="common">Blue mussel</name>
    <dbReference type="NCBI Taxonomy" id="6550"/>
    <lineage>
        <taxon>Eukaryota</taxon>
        <taxon>Metazoa</taxon>
        <taxon>Spiralia</taxon>
        <taxon>Lophotrochozoa</taxon>
        <taxon>Mollusca</taxon>
        <taxon>Bivalvia</taxon>
        <taxon>Autobranchia</taxon>
        <taxon>Pteriomorphia</taxon>
        <taxon>Mytilida</taxon>
        <taxon>Mytiloidea</taxon>
        <taxon>Mytilidae</taxon>
        <taxon>Mytilinae</taxon>
        <taxon>Mytilus</taxon>
    </lineage>
</organism>
<dbReference type="Proteomes" id="UP000683360">
    <property type="component" value="Unassembled WGS sequence"/>
</dbReference>
<evidence type="ECO:0000256" key="1">
    <source>
        <dbReference type="ARBA" id="ARBA00008535"/>
    </source>
</evidence>
<dbReference type="InterPro" id="IPR006703">
    <property type="entry name" value="G_AIG1"/>
</dbReference>
<dbReference type="PANTHER" id="PTHR10903:SF188">
    <property type="entry name" value="GTPASE IMAP FAMILY MEMBER 2-LIKE-RELATED"/>
    <property type="match status" value="1"/>
</dbReference>
<sequence length="152" mass="17761">MACQHEREIRIIITGKTGSGKSSLGNALLRKKIFKTGCLSTSITKKCLCHTERLNGHRITVTDTPGLCDTNDSNAEQLVQQEQMLAKQKRDREASRVKEEQAKRVREEHEEYIKKKNDELKKAEKELQERIKRDSEQKKRNWNMKEKRVKIN</sequence>
<dbReference type="SUPFAM" id="SSF52540">
    <property type="entry name" value="P-loop containing nucleoside triphosphate hydrolases"/>
    <property type="match status" value="1"/>
</dbReference>
<evidence type="ECO:0000259" key="5">
    <source>
        <dbReference type="Pfam" id="PF04548"/>
    </source>
</evidence>
<dbReference type="InterPro" id="IPR045058">
    <property type="entry name" value="GIMA/IAN/Toc"/>
</dbReference>
<comment type="caution">
    <text evidence="6">The sequence shown here is derived from an EMBL/GenBank/DDBJ whole genome shotgun (WGS) entry which is preliminary data.</text>
</comment>
<dbReference type="AlphaFoldDB" id="A0A8S3VJP4"/>
<dbReference type="PANTHER" id="PTHR10903">
    <property type="entry name" value="GTPASE, IMAP FAMILY MEMBER-RELATED"/>
    <property type="match status" value="1"/>
</dbReference>